<dbReference type="GO" id="GO:0003723">
    <property type="term" value="F:RNA binding"/>
    <property type="evidence" value="ECO:0007669"/>
    <property type="project" value="UniProtKB-KW"/>
</dbReference>
<dbReference type="Gene3D" id="3.10.290.10">
    <property type="entry name" value="RNA-binding S4 domain"/>
    <property type="match status" value="1"/>
</dbReference>
<organism evidence="7 8">
    <name type="scientific">Lacticaseibacillus camelliae DSM 22697 = JCM 13995</name>
    <dbReference type="NCBI Taxonomy" id="1423730"/>
    <lineage>
        <taxon>Bacteria</taxon>
        <taxon>Bacillati</taxon>
        <taxon>Bacillota</taxon>
        <taxon>Bacilli</taxon>
        <taxon>Lactobacillales</taxon>
        <taxon>Lactobacillaceae</taxon>
        <taxon>Lacticaseibacillus</taxon>
    </lineage>
</organism>
<evidence type="ECO:0000313" key="7">
    <source>
        <dbReference type="EMBL" id="KRN18712.1"/>
    </source>
</evidence>
<dbReference type="EMBL" id="AYZJ01000084">
    <property type="protein sequence ID" value="KRN18712.1"/>
    <property type="molecule type" value="Genomic_DNA"/>
</dbReference>
<dbReference type="PATRIC" id="fig|1423730.4.peg.499"/>
<dbReference type="FunFam" id="3.10.290.10:FF:000003">
    <property type="entry name" value="Pseudouridine synthase"/>
    <property type="match status" value="1"/>
</dbReference>
<evidence type="ECO:0000313" key="8">
    <source>
        <dbReference type="Proteomes" id="UP000050865"/>
    </source>
</evidence>
<evidence type="ECO:0000256" key="1">
    <source>
        <dbReference type="ARBA" id="ARBA00008348"/>
    </source>
</evidence>
<proteinExistence type="inferred from homology"/>
<dbReference type="EC" id="5.4.99.-" evidence="5"/>
<dbReference type="InterPro" id="IPR036986">
    <property type="entry name" value="S4_RNA-bd_sf"/>
</dbReference>
<dbReference type="GO" id="GO:0120159">
    <property type="term" value="F:rRNA pseudouridine synthase activity"/>
    <property type="evidence" value="ECO:0007669"/>
    <property type="project" value="UniProtKB-ARBA"/>
</dbReference>
<comment type="similarity">
    <text evidence="1 5">Belongs to the pseudouridine synthase RsuA family.</text>
</comment>
<dbReference type="GO" id="GO:0005829">
    <property type="term" value="C:cytosol"/>
    <property type="evidence" value="ECO:0007669"/>
    <property type="project" value="UniProtKB-ARBA"/>
</dbReference>
<dbReference type="FunFam" id="3.30.70.1560:FF:000001">
    <property type="entry name" value="Pseudouridine synthase"/>
    <property type="match status" value="1"/>
</dbReference>
<dbReference type="SMART" id="SM00363">
    <property type="entry name" value="S4"/>
    <property type="match status" value="1"/>
</dbReference>
<dbReference type="Gene3D" id="3.30.70.580">
    <property type="entry name" value="Pseudouridine synthase I, catalytic domain, N-terminal subdomain"/>
    <property type="match status" value="1"/>
</dbReference>
<dbReference type="InterPro" id="IPR042092">
    <property type="entry name" value="PsdUridine_s_RsuA/RluB/E/F_cat"/>
</dbReference>
<reference evidence="7 8" key="1">
    <citation type="journal article" date="2015" name="Genome Announc.">
        <title>Expanding the biotechnology potential of lactobacilli through comparative genomics of 213 strains and associated genera.</title>
        <authorList>
            <person name="Sun Z."/>
            <person name="Harris H.M."/>
            <person name="McCann A."/>
            <person name="Guo C."/>
            <person name="Argimon S."/>
            <person name="Zhang W."/>
            <person name="Yang X."/>
            <person name="Jeffery I.B."/>
            <person name="Cooney J.C."/>
            <person name="Kagawa T.F."/>
            <person name="Liu W."/>
            <person name="Song Y."/>
            <person name="Salvetti E."/>
            <person name="Wrobel A."/>
            <person name="Rasinkangas P."/>
            <person name="Parkhill J."/>
            <person name="Rea M.C."/>
            <person name="O'Sullivan O."/>
            <person name="Ritari J."/>
            <person name="Douillard F.P."/>
            <person name="Paul Ross R."/>
            <person name="Yang R."/>
            <person name="Briner A.E."/>
            <person name="Felis G.E."/>
            <person name="de Vos W.M."/>
            <person name="Barrangou R."/>
            <person name="Klaenhammer T.R."/>
            <person name="Caufield P.W."/>
            <person name="Cui Y."/>
            <person name="Zhang H."/>
            <person name="O'Toole P.W."/>
        </authorList>
    </citation>
    <scope>NUCLEOTIDE SEQUENCE [LARGE SCALE GENOMIC DNA]</scope>
    <source>
        <strain evidence="7 8">DSM 22697</strain>
    </source>
</reference>
<dbReference type="CDD" id="cd02870">
    <property type="entry name" value="PseudoU_synth_RsuA_like"/>
    <property type="match status" value="1"/>
</dbReference>
<dbReference type="InterPro" id="IPR002942">
    <property type="entry name" value="S4_RNA-bd"/>
</dbReference>
<dbReference type="RefSeq" id="WP_056989891.1">
    <property type="nucleotide sequence ID" value="NZ_AYZJ01000084.1"/>
</dbReference>
<dbReference type="Pfam" id="PF01479">
    <property type="entry name" value="S4"/>
    <property type="match status" value="1"/>
</dbReference>
<keyword evidence="2 4" id="KW-0694">RNA-binding</keyword>
<dbReference type="PANTHER" id="PTHR47683">
    <property type="entry name" value="PSEUDOURIDINE SYNTHASE FAMILY PROTEIN-RELATED"/>
    <property type="match status" value="1"/>
</dbReference>
<dbReference type="SUPFAM" id="SSF55120">
    <property type="entry name" value="Pseudouridine synthase"/>
    <property type="match status" value="1"/>
</dbReference>
<sequence>MPSKLTEERLQKAIANAGVASRRHAEELIAAGHVTVNGNVITEMGVKVTSEDAIEVDGVPLNQEEKKQYFVFYKPRDVISAVTDNKGRRTVTDFFEDVKERIYPVGRLDWDASGLLIMTNDGDFANMLMHPSYKVEKKYVVKVQGIPTRDKLMPLKDGLVVDRKKLAPAKFKQISSDKLKNTAIIQLTIHQGINHQVKKMFKAIGYPVMKLAREQYGPLTLEGLQPGEYRPLKREEIRALEALAQKG</sequence>
<dbReference type="Proteomes" id="UP000050865">
    <property type="component" value="Unassembled WGS sequence"/>
</dbReference>
<accession>A0A0R2ER17</accession>
<evidence type="ECO:0000259" key="6">
    <source>
        <dbReference type="SMART" id="SM00363"/>
    </source>
</evidence>
<dbReference type="AlphaFoldDB" id="A0A0R2ER17"/>
<dbReference type="InterPro" id="IPR020103">
    <property type="entry name" value="PsdUridine_synth_cat_dom_sf"/>
</dbReference>
<dbReference type="Gene3D" id="3.30.70.1560">
    <property type="entry name" value="Alpha-L RNA-binding motif"/>
    <property type="match status" value="1"/>
</dbReference>
<name>A0A0R2ER17_9LACO</name>
<dbReference type="InterPro" id="IPR018496">
    <property type="entry name" value="PsdUridine_synth_RsuA/RluB_CS"/>
</dbReference>
<evidence type="ECO:0000256" key="3">
    <source>
        <dbReference type="ARBA" id="ARBA00023235"/>
    </source>
</evidence>
<dbReference type="SUPFAM" id="SSF55174">
    <property type="entry name" value="Alpha-L RNA-binding motif"/>
    <property type="match status" value="1"/>
</dbReference>
<dbReference type="CDD" id="cd00165">
    <property type="entry name" value="S4"/>
    <property type="match status" value="1"/>
</dbReference>
<gene>
    <name evidence="7" type="ORF">FC75_GL000480</name>
</gene>
<dbReference type="InterPro" id="IPR000748">
    <property type="entry name" value="PsdUridine_synth_RsuA/RluB/E/F"/>
</dbReference>
<feature type="domain" description="RNA-binding S4" evidence="6">
    <location>
        <begin position="8"/>
        <end position="65"/>
    </location>
</feature>
<dbReference type="PROSITE" id="PS01149">
    <property type="entry name" value="PSI_RSU"/>
    <property type="match status" value="1"/>
</dbReference>
<dbReference type="PROSITE" id="PS50889">
    <property type="entry name" value="S4"/>
    <property type="match status" value="1"/>
</dbReference>
<dbReference type="GO" id="GO:0000455">
    <property type="term" value="P:enzyme-directed rRNA pseudouridine synthesis"/>
    <property type="evidence" value="ECO:0007669"/>
    <property type="project" value="UniProtKB-ARBA"/>
</dbReference>
<dbReference type="PANTHER" id="PTHR47683:SF2">
    <property type="entry name" value="RNA-BINDING S4 DOMAIN-CONTAINING PROTEIN"/>
    <property type="match status" value="1"/>
</dbReference>
<dbReference type="InterPro" id="IPR020094">
    <property type="entry name" value="TruA/RsuA/RluB/E/F_N"/>
</dbReference>
<protein>
    <recommendedName>
        <fullName evidence="5">Pseudouridine synthase</fullName>
        <ecNumber evidence="5">5.4.99.-</ecNumber>
    </recommendedName>
</protein>
<evidence type="ECO:0000256" key="5">
    <source>
        <dbReference type="RuleBase" id="RU003887"/>
    </source>
</evidence>
<keyword evidence="8" id="KW-1185">Reference proteome</keyword>
<evidence type="ECO:0000256" key="2">
    <source>
        <dbReference type="ARBA" id="ARBA00022884"/>
    </source>
</evidence>
<dbReference type="InterPro" id="IPR006145">
    <property type="entry name" value="PsdUridine_synth_RsuA/RluA"/>
</dbReference>
<dbReference type="InterPro" id="IPR050343">
    <property type="entry name" value="RsuA_PseudoU_synthase"/>
</dbReference>
<keyword evidence="3 5" id="KW-0413">Isomerase</keyword>
<dbReference type="NCBIfam" id="TIGR00093">
    <property type="entry name" value="pseudouridine synthase"/>
    <property type="match status" value="1"/>
</dbReference>
<dbReference type="Pfam" id="PF00849">
    <property type="entry name" value="PseudoU_synth_2"/>
    <property type="match status" value="1"/>
</dbReference>
<dbReference type="FunFam" id="3.30.70.580:FF:000005">
    <property type="entry name" value="Pseudouridine synthase"/>
    <property type="match status" value="1"/>
</dbReference>
<evidence type="ECO:0000256" key="4">
    <source>
        <dbReference type="PROSITE-ProRule" id="PRU00182"/>
    </source>
</evidence>
<comment type="caution">
    <text evidence="7">The sequence shown here is derived from an EMBL/GenBank/DDBJ whole genome shotgun (WGS) entry which is preliminary data.</text>
</comment>
<dbReference type="STRING" id="1423730.FC75_GL000480"/>